<protein>
    <submittedName>
        <fullName evidence="2">Uncharacterized protein</fullName>
    </submittedName>
</protein>
<gene>
    <name evidence="2" type="ORF">PM738_16735</name>
</gene>
<dbReference type="RefSeq" id="WP_009300982.1">
    <property type="nucleotide sequence ID" value="NZ_JADPBJ010000011.1"/>
</dbReference>
<dbReference type="AlphaFoldDB" id="A0AB35IP71"/>
<comment type="caution">
    <text evidence="2">The sequence shown here is derived from an EMBL/GenBank/DDBJ whole genome shotgun (WGS) entry which is preliminary data.</text>
</comment>
<reference evidence="2" key="1">
    <citation type="submission" date="2023-01" db="EMBL/GenBank/DDBJ databases">
        <title>Human gut microbiome strain richness.</title>
        <authorList>
            <person name="Chen-Liaw A."/>
        </authorList>
    </citation>
    <scope>NUCLEOTIDE SEQUENCE</scope>
    <source>
        <strain evidence="2">1001217st2_G6_1001217B_191108</strain>
    </source>
</reference>
<accession>A0AB35IP71</accession>
<proteinExistence type="predicted"/>
<feature type="region of interest" description="Disordered" evidence="1">
    <location>
        <begin position="1"/>
        <end position="38"/>
    </location>
</feature>
<sequence length="88" mass="9776">MKANSKKNTELVIPSKESIKNNDYPINEDGQSYGPDMRNIISDSPDLILAEGKNGVIGYKSYNSKITSPDDLKRDALAKEDESIPLYL</sequence>
<dbReference type="Proteomes" id="UP001211987">
    <property type="component" value="Unassembled WGS sequence"/>
</dbReference>
<organism evidence="2 3">
    <name type="scientific">Thomasclavelia ramosa</name>
    <dbReference type="NCBI Taxonomy" id="1547"/>
    <lineage>
        <taxon>Bacteria</taxon>
        <taxon>Bacillati</taxon>
        <taxon>Bacillota</taxon>
        <taxon>Erysipelotrichia</taxon>
        <taxon>Erysipelotrichales</taxon>
        <taxon>Coprobacillaceae</taxon>
        <taxon>Thomasclavelia</taxon>
    </lineage>
</organism>
<evidence type="ECO:0000256" key="1">
    <source>
        <dbReference type="SAM" id="MobiDB-lite"/>
    </source>
</evidence>
<evidence type="ECO:0000313" key="2">
    <source>
        <dbReference type="EMBL" id="MDB7085456.1"/>
    </source>
</evidence>
<dbReference type="EMBL" id="JAQLKE010000040">
    <property type="protein sequence ID" value="MDB7085456.1"/>
    <property type="molecule type" value="Genomic_DNA"/>
</dbReference>
<name>A0AB35IP71_9FIRM</name>
<evidence type="ECO:0000313" key="3">
    <source>
        <dbReference type="Proteomes" id="UP001211987"/>
    </source>
</evidence>